<dbReference type="InterPro" id="IPR028974">
    <property type="entry name" value="TSP_type-3_rpt"/>
</dbReference>
<keyword evidence="2" id="KW-0732">Signal</keyword>
<dbReference type="Gene3D" id="4.10.1080.10">
    <property type="entry name" value="TSP type-3 repeat"/>
    <property type="match status" value="1"/>
</dbReference>
<evidence type="ECO:0000256" key="1">
    <source>
        <dbReference type="SAM" id="MobiDB-lite"/>
    </source>
</evidence>
<reference evidence="3" key="1">
    <citation type="submission" date="2022-07" db="EMBL/GenBank/DDBJ databases">
        <authorList>
            <person name="Li W.-J."/>
            <person name="Deng Q.-Q."/>
        </authorList>
    </citation>
    <scope>NUCLEOTIDE SEQUENCE</scope>
    <source>
        <strain evidence="3">SYSU M60031</strain>
    </source>
</reference>
<feature type="region of interest" description="Disordered" evidence="1">
    <location>
        <begin position="113"/>
        <end position="143"/>
    </location>
</feature>
<gene>
    <name evidence="3" type="ORF">NK662_13520</name>
</gene>
<feature type="chain" id="PRO_5041418057" evidence="2">
    <location>
        <begin position="25"/>
        <end position="266"/>
    </location>
</feature>
<evidence type="ECO:0000313" key="3">
    <source>
        <dbReference type="EMBL" id="MCP8969549.1"/>
    </source>
</evidence>
<accession>A0AA42BRJ3</accession>
<sequence length="266" mass="29498">MKKQHKMLAGGLAFTLLFAQGMYAADAKGKEHKKSKKPVVTDKNRDGIVDSWEVKYKLGLGKAVAKQDTDRDGLSNLVEYKLHLNPRSADTDHDGILDNDEDADRDGLTNELEIDLGQNPSVADSDHDGVKDGAEDADKNGVSDNADLQELQLEMKLASGSLELKYERERGRVKAEMEDETGQFGDLNVQSFVKDLALQSTMTTGQVLDRINQALGTSAAQELELKVKFSNGQKLKAEYGSDQENADENEGYSYNNQNYRYGHYED</sequence>
<dbReference type="RefSeq" id="WP_254759469.1">
    <property type="nucleotide sequence ID" value="NZ_JANCLT010000006.1"/>
</dbReference>
<dbReference type="EMBL" id="JANCLT010000006">
    <property type="protein sequence ID" value="MCP8969549.1"/>
    <property type="molecule type" value="Genomic_DNA"/>
</dbReference>
<dbReference type="AlphaFoldDB" id="A0AA42BRJ3"/>
<evidence type="ECO:0000256" key="2">
    <source>
        <dbReference type="SAM" id="SignalP"/>
    </source>
</evidence>
<protein>
    <submittedName>
        <fullName evidence="3">Uncharacterized protein</fullName>
    </submittedName>
</protein>
<name>A0AA42BRJ3_9BACI</name>
<keyword evidence="4" id="KW-1185">Reference proteome</keyword>
<proteinExistence type="predicted"/>
<feature type="compositionally biased region" description="Basic and acidic residues" evidence="1">
    <location>
        <begin position="124"/>
        <end position="141"/>
    </location>
</feature>
<dbReference type="SUPFAM" id="SSF103647">
    <property type="entry name" value="TSP type-3 repeat"/>
    <property type="match status" value="1"/>
</dbReference>
<feature type="signal peptide" evidence="2">
    <location>
        <begin position="1"/>
        <end position="24"/>
    </location>
</feature>
<comment type="caution">
    <text evidence="3">The sequence shown here is derived from an EMBL/GenBank/DDBJ whole genome shotgun (WGS) entry which is preliminary data.</text>
</comment>
<evidence type="ECO:0000313" key="4">
    <source>
        <dbReference type="Proteomes" id="UP001156102"/>
    </source>
</evidence>
<dbReference type="GO" id="GO:0005509">
    <property type="term" value="F:calcium ion binding"/>
    <property type="evidence" value="ECO:0007669"/>
    <property type="project" value="InterPro"/>
</dbReference>
<organism evidence="3 4">
    <name type="scientific">Ectobacillus ponti</name>
    <dbReference type="NCBI Taxonomy" id="2961894"/>
    <lineage>
        <taxon>Bacteria</taxon>
        <taxon>Bacillati</taxon>
        <taxon>Bacillota</taxon>
        <taxon>Bacilli</taxon>
        <taxon>Bacillales</taxon>
        <taxon>Bacillaceae</taxon>
        <taxon>Ectobacillus</taxon>
    </lineage>
</organism>
<dbReference type="Proteomes" id="UP001156102">
    <property type="component" value="Unassembled WGS sequence"/>
</dbReference>
<feature type="region of interest" description="Disordered" evidence="1">
    <location>
        <begin position="238"/>
        <end position="266"/>
    </location>
</feature>